<name>A0A2M7RNR4_9BACT</name>
<accession>A0A2M7RNR4</accession>
<evidence type="ECO:0000313" key="1">
    <source>
        <dbReference type="EMBL" id="PIZ01103.1"/>
    </source>
</evidence>
<proteinExistence type="predicted"/>
<protein>
    <recommendedName>
        <fullName evidence="3">GIY-YIG domain-containing protein</fullName>
    </recommendedName>
</protein>
<comment type="caution">
    <text evidence="1">The sequence shown here is derived from an EMBL/GenBank/DDBJ whole genome shotgun (WGS) entry which is preliminary data.</text>
</comment>
<reference evidence="2" key="1">
    <citation type="submission" date="2017-09" db="EMBL/GenBank/DDBJ databases">
        <title>Depth-based differentiation of microbial function through sediment-hosted aquifers and enrichment of novel symbionts in the deep terrestrial subsurface.</title>
        <authorList>
            <person name="Probst A.J."/>
            <person name="Ladd B."/>
            <person name="Jarett J.K."/>
            <person name="Geller-Mcgrath D.E."/>
            <person name="Sieber C.M.K."/>
            <person name="Emerson J.B."/>
            <person name="Anantharaman K."/>
            <person name="Thomas B.C."/>
            <person name="Malmstrom R."/>
            <person name="Stieglmeier M."/>
            <person name="Klingl A."/>
            <person name="Woyke T."/>
            <person name="Ryan C.M."/>
            <person name="Banfield J.F."/>
        </authorList>
    </citation>
    <scope>NUCLEOTIDE SEQUENCE [LARGE SCALE GENOMIC DNA]</scope>
</reference>
<sequence>MFVNWGKCTGGHWCNLLRLNLNDNYFDNISGVYIIWHGGNSPKTVKVGQGDIKDRLLKHSADPEILQYKNLTLYVSWATLSSNYMDGVEKYLGESLKPLVGSIFPDVNPISVNFPWS</sequence>
<dbReference type="EMBL" id="PFMI01000019">
    <property type="protein sequence ID" value="PIZ01103.1"/>
    <property type="molecule type" value="Genomic_DNA"/>
</dbReference>
<organism evidence="1 2">
    <name type="scientific">bacterium (Candidatus Gribaldobacteria) CG_4_10_14_0_8_um_filter_33_9</name>
    <dbReference type="NCBI Taxonomy" id="2014266"/>
    <lineage>
        <taxon>Bacteria</taxon>
        <taxon>Candidatus Gribaldobacteria</taxon>
    </lineage>
</organism>
<evidence type="ECO:0000313" key="2">
    <source>
        <dbReference type="Proteomes" id="UP000229371"/>
    </source>
</evidence>
<dbReference type="AlphaFoldDB" id="A0A2M7RNR4"/>
<evidence type="ECO:0008006" key="3">
    <source>
        <dbReference type="Google" id="ProtNLM"/>
    </source>
</evidence>
<dbReference type="Proteomes" id="UP000229371">
    <property type="component" value="Unassembled WGS sequence"/>
</dbReference>
<gene>
    <name evidence="1" type="ORF">COY61_00695</name>
</gene>